<dbReference type="PANTHER" id="PTHR48081">
    <property type="entry name" value="AB HYDROLASE SUPERFAMILY PROTEIN C4A8.06C"/>
    <property type="match status" value="1"/>
</dbReference>
<organism evidence="3 4">
    <name type="scientific">Pseudoalteromonas piscicida</name>
    <dbReference type="NCBI Taxonomy" id="43662"/>
    <lineage>
        <taxon>Bacteria</taxon>
        <taxon>Pseudomonadati</taxon>
        <taxon>Pseudomonadota</taxon>
        <taxon>Gammaproteobacteria</taxon>
        <taxon>Alteromonadales</taxon>
        <taxon>Pseudoalteromonadaceae</taxon>
        <taxon>Pseudoalteromonas</taxon>
    </lineage>
</organism>
<dbReference type="SUPFAM" id="SSF53474">
    <property type="entry name" value="alpha/beta-Hydrolases"/>
    <property type="match status" value="1"/>
</dbReference>
<sequence>MSTFTKLFSGLQRSVYSEIIFRVARRLLRSSEDHSIAWLRRRTNFLSKFFYSDTATYSQPQIIADRQAILITPIENQHPTQQIVFFHGGGFVLDGGHFYQKFCRTLAEQSRMSVLLLNYRLAPEYTYPTAHQDCLLMTQAYLTSKTSHQFHFIGDSAGAALLLTTFQQLASQGKHKNVASLLLLSPWIAAHTHIKSKQNETHRDCISHQNLRRWFNSYYQHSYDTHLASQVYDFPFHALPAVFIQFASDEILAQQIRDFIDHSREKHVALITDEVNHLFHSFQILGLYTQEGKQAMRKIVKFIHNANAVVVTN</sequence>
<feature type="domain" description="Alpha/beta hydrolase fold-3" evidence="2">
    <location>
        <begin position="83"/>
        <end position="283"/>
    </location>
</feature>
<reference evidence="3 4" key="1">
    <citation type="submission" date="2018-08" db="EMBL/GenBank/DDBJ databases">
        <title>Whole Genome Sequences of Two Pseudoalteromonas piscicida Strains, DE1-A and DE2-A, which Exhibit Strong Antibacterial Activity against Vibrio vulnificus.</title>
        <authorList>
            <person name="Richards G.P."/>
            <person name="Needleman D.S."/>
            <person name="Watson M.A."/>
            <person name="Polson S.W."/>
        </authorList>
    </citation>
    <scope>NUCLEOTIDE SEQUENCE [LARGE SCALE GENOMIC DNA]</scope>
    <source>
        <strain evidence="3 4">DE2-A</strain>
    </source>
</reference>
<dbReference type="RefSeq" id="WP_088533049.1">
    <property type="nucleotide sequence ID" value="NZ_CP021647.1"/>
</dbReference>
<dbReference type="GO" id="GO:0016787">
    <property type="term" value="F:hydrolase activity"/>
    <property type="evidence" value="ECO:0007669"/>
    <property type="project" value="UniProtKB-KW"/>
</dbReference>
<evidence type="ECO:0000313" key="4">
    <source>
        <dbReference type="Proteomes" id="UP000258102"/>
    </source>
</evidence>
<proteinExistence type="predicted"/>
<dbReference type="AlphaFoldDB" id="A0AAD0RN16"/>
<dbReference type="KEGG" id="ppis:B1L02_23135"/>
<evidence type="ECO:0000313" key="3">
    <source>
        <dbReference type="EMBL" id="AXR04765.1"/>
    </source>
</evidence>
<name>A0AAD0RN16_PSEO7</name>
<dbReference type="PANTHER" id="PTHR48081:SF31">
    <property type="entry name" value="STERYL ACETYL HYDROLASE MUG81-RELATED"/>
    <property type="match status" value="1"/>
</dbReference>
<dbReference type="InterPro" id="IPR013094">
    <property type="entry name" value="AB_hydrolase_3"/>
</dbReference>
<protein>
    <submittedName>
        <fullName evidence="3">Alpha/beta hydrolase</fullName>
    </submittedName>
</protein>
<dbReference type="Pfam" id="PF07859">
    <property type="entry name" value="Abhydrolase_3"/>
    <property type="match status" value="1"/>
</dbReference>
<keyword evidence="1 3" id="KW-0378">Hydrolase</keyword>
<dbReference type="InterPro" id="IPR050300">
    <property type="entry name" value="GDXG_lipolytic_enzyme"/>
</dbReference>
<evidence type="ECO:0000259" key="2">
    <source>
        <dbReference type="Pfam" id="PF07859"/>
    </source>
</evidence>
<dbReference type="EMBL" id="CP031762">
    <property type="protein sequence ID" value="AXR04765.1"/>
    <property type="molecule type" value="Genomic_DNA"/>
</dbReference>
<dbReference type="InterPro" id="IPR029058">
    <property type="entry name" value="AB_hydrolase_fold"/>
</dbReference>
<evidence type="ECO:0000256" key="1">
    <source>
        <dbReference type="ARBA" id="ARBA00022801"/>
    </source>
</evidence>
<accession>A0AAD0RN16</accession>
<dbReference type="Gene3D" id="3.40.50.1820">
    <property type="entry name" value="alpha/beta hydrolase"/>
    <property type="match status" value="1"/>
</dbReference>
<gene>
    <name evidence="3" type="ORF">D0511_23185</name>
</gene>
<dbReference type="Proteomes" id="UP000258102">
    <property type="component" value="Chromosome 2"/>
</dbReference>